<dbReference type="AlphaFoldDB" id="A0AAV7H331"/>
<name>A0AAV7H331_DENCH</name>
<evidence type="ECO:0000313" key="2">
    <source>
        <dbReference type="Proteomes" id="UP000775213"/>
    </source>
</evidence>
<dbReference type="EMBL" id="JAGFBR010000008">
    <property type="protein sequence ID" value="KAH0463302.1"/>
    <property type="molecule type" value="Genomic_DNA"/>
</dbReference>
<organism evidence="1 2">
    <name type="scientific">Dendrobium chrysotoxum</name>
    <name type="common">Orchid</name>
    <dbReference type="NCBI Taxonomy" id="161865"/>
    <lineage>
        <taxon>Eukaryota</taxon>
        <taxon>Viridiplantae</taxon>
        <taxon>Streptophyta</taxon>
        <taxon>Embryophyta</taxon>
        <taxon>Tracheophyta</taxon>
        <taxon>Spermatophyta</taxon>
        <taxon>Magnoliopsida</taxon>
        <taxon>Liliopsida</taxon>
        <taxon>Asparagales</taxon>
        <taxon>Orchidaceae</taxon>
        <taxon>Epidendroideae</taxon>
        <taxon>Malaxideae</taxon>
        <taxon>Dendrobiinae</taxon>
        <taxon>Dendrobium</taxon>
    </lineage>
</organism>
<reference evidence="1 2" key="1">
    <citation type="journal article" date="2021" name="Hortic Res">
        <title>Chromosome-scale assembly of the Dendrobium chrysotoxum genome enhances the understanding of orchid evolution.</title>
        <authorList>
            <person name="Zhang Y."/>
            <person name="Zhang G.Q."/>
            <person name="Zhang D."/>
            <person name="Liu X.D."/>
            <person name="Xu X.Y."/>
            <person name="Sun W.H."/>
            <person name="Yu X."/>
            <person name="Zhu X."/>
            <person name="Wang Z.W."/>
            <person name="Zhao X."/>
            <person name="Zhong W.Y."/>
            <person name="Chen H."/>
            <person name="Yin W.L."/>
            <person name="Huang T."/>
            <person name="Niu S.C."/>
            <person name="Liu Z.J."/>
        </authorList>
    </citation>
    <scope>NUCLEOTIDE SEQUENCE [LARGE SCALE GENOMIC DNA]</scope>
    <source>
        <strain evidence="1">Lindl</strain>
    </source>
</reference>
<keyword evidence="2" id="KW-1185">Reference proteome</keyword>
<dbReference type="Proteomes" id="UP000775213">
    <property type="component" value="Unassembled WGS sequence"/>
</dbReference>
<comment type="caution">
    <text evidence="1">The sequence shown here is derived from an EMBL/GenBank/DDBJ whole genome shotgun (WGS) entry which is preliminary data.</text>
</comment>
<gene>
    <name evidence="1" type="ORF">IEQ34_007884</name>
</gene>
<sequence length="74" mass="8595">MWVCVSNNFDAKKVIADMLESLENKKPDLDSLDALQRKLKEVMTFGVSRRNGIKVNGRMCSPFCLVEVWEVKFW</sequence>
<protein>
    <submittedName>
        <fullName evidence="1">Uncharacterized protein</fullName>
    </submittedName>
</protein>
<evidence type="ECO:0000313" key="1">
    <source>
        <dbReference type="EMBL" id="KAH0463302.1"/>
    </source>
</evidence>
<accession>A0AAV7H331</accession>
<proteinExistence type="predicted"/>